<keyword evidence="1" id="KW-0175">Coiled coil</keyword>
<name>A0A2W3ZDQ6_9ENTE</name>
<gene>
    <name evidence="2" type="ORF">CI088_11185</name>
</gene>
<dbReference type="AlphaFoldDB" id="A0A2W3ZDQ6"/>
<evidence type="ECO:0000256" key="1">
    <source>
        <dbReference type="SAM" id="Coils"/>
    </source>
</evidence>
<comment type="caution">
    <text evidence="2">The sequence shown here is derived from an EMBL/GenBank/DDBJ whole genome shotgun (WGS) entry which is preliminary data.</text>
</comment>
<reference evidence="2 3" key="1">
    <citation type="submission" date="2017-11" db="EMBL/GenBank/DDBJ databases">
        <title>Draft genome sequence of Enterococcus plantarum TRW2 strain isolated from lettuce.</title>
        <authorList>
            <person name="Kim E.B."/>
            <person name="Marco M.L."/>
            <person name="Williams T.R."/>
            <person name="You I.H."/>
        </authorList>
    </citation>
    <scope>NUCLEOTIDE SEQUENCE [LARGE SCALE GENOMIC DNA]</scope>
    <source>
        <strain evidence="2 3">TRW2</strain>
    </source>
</reference>
<sequence length="104" mass="12819">MDKEEQLLKEYQNNRRKFEEQEDDIKKFQRQGQQIADETYSEIRFLLSDISEDDEVLNMARIELANLEEEFMMNIDKEKKKLLNRQEEEEQRYRKELKVLKEGE</sequence>
<proteinExistence type="predicted"/>
<dbReference type="EMBL" id="PIEU01000088">
    <property type="protein sequence ID" value="PZL72164.1"/>
    <property type="molecule type" value="Genomic_DNA"/>
</dbReference>
<evidence type="ECO:0000313" key="2">
    <source>
        <dbReference type="EMBL" id="PZL72164.1"/>
    </source>
</evidence>
<dbReference type="RefSeq" id="WP_111248248.1">
    <property type="nucleotide sequence ID" value="NZ_PIEU01000088.1"/>
</dbReference>
<feature type="coiled-coil region" evidence="1">
    <location>
        <begin position="1"/>
        <end position="103"/>
    </location>
</feature>
<protein>
    <submittedName>
        <fullName evidence="2">Uncharacterized protein</fullName>
    </submittedName>
</protein>
<evidence type="ECO:0000313" key="3">
    <source>
        <dbReference type="Proteomes" id="UP000249828"/>
    </source>
</evidence>
<organism evidence="2 3">
    <name type="scientific">Enterococcus plantarum</name>
    <dbReference type="NCBI Taxonomy" id="1077675"/>
    <lineage>
        <taxon>Bacteria</taxon>
        <taxon>Bacillati</taxon>
        <taxon>Bacillota</taxon>
        <taxon>Bacilli</taxon>
        <taxon>Lactobacillales</taxon>
        <taxon>Enterococcaceae</taxon>
        <taxon>Enterococcus</taxon>
    </lineage>
</organism>
<dbReference type="Proteomes" id="UP000249828">
    <property type="component" value="Unassembled WGS sequence"/>
</dbReference>
<keyword evidence="3" id="KW-1185">Reference proteome</keyword>
<accession>A0A2W3ZDQ6</accession>